<feature type="domain" description="OCEL" evidence="3">
    <location>
        <begin position="3"/>
        <end position="80"/>
    </location>
</feature>
<dbReference type="Proteomes" id="UP000570016">
    <property type="component" value="Unassembled WGS sequence"/>
</dbReference>
<evidence type="ECO:0000256" key="2">
    <source>
        <dbReference type="PROSITE-ProRule" id="PRU01324"/>
    </source>
</evidence>
<evidence type="ECO:0000313" key="4">
    <source>
        <dbReference type="EMBL" id="NWW85563.1"/>
    </source>
</evidence>
<dbReference type="PROSITE" id="PS51980">
    <property type="entry name" value="OCEL"/>
    <property type="match status" value="1"/>
</dbReference>
<proteinExistence type="inferred from homology"/>
<protein>
    <submittedName>
        <fullName evidence="4">ELL2 factor</fullName>
    </submittedName>
</protein>
<comment type="caution">
    <text evidence="4">The sequence shown here is derived from an EMBL/GenBank/DDBJ whole genome shotgun (WGS) entry which is preliminary data.</text>
</comment>
<dbReference type="InterPro" id="IPR010844">
    <property type="entry name" value="Occludin_ELL"/>
</dbReference>
<keyword evidence="5" id="KW-1185">Reference proteome</keyword>
<dbReference type="EMBL" id="VZRY01001019">
    <property type="protein sequence ID" value="NWW85563.1"/>
    <property type="molecule type" value="Genomic_DNA"/>
</dbReference>
<dbReference type="GO" id="GO:0000987">
    <property type="term" value="F:cis-regulatory region sequence-specific DNA binding"/>
    <property type="evidence" value="ECO:0007669"/>
    <property type="project" value="TreeGrafter"/>
</dbReference>
<dbReference type="PANTHER" id="PTHR23288">
    <property type="entry name" value="OCCLUDIN AND RNA POLYMERASE II ELONGATION FACTOR ELL"/>
    <property type="match status" value="1"/>
</dbReference>
<dbReference type="GO" id="GO:0032968">
    <property type="term" value="P:positive regulation of transcription elongation by RNA polymerase II"/>
    <property type="evidence" value="ECO:0007669"/>
    <property type="project" value="TreeGrafter"/>
</dbReference>
<sequence>CAHFSTRKYTAMVPQEQHQRHEADFDTEFGEYRHLYARMQSVTKKFKQLGAQQKLLSPGSREYQVKRDETAKIVLQTQCP</sequence>
<dbReference type="PANTHER" id="PTHR23288:SF8">
    <property type="entry name" value="RNA POLYMERASE II ELONGATION FACTOR ELL2"/>
    <property type="match status" value="1"/>
</dbReference>
<dbReference type="OrthoDB" id="6284217at2759"/>
<accession>A0A7K6RHP3</accession>
<evidence type="ECO:0000313" key="5">
    <source>
        <dbReference type="Proteomes" id="UP000570016"/>
    </source>
</evidence>
<dbReference type="InterPro" id="IPR031176">
    <property type="entry name" value="ELL/occludin"/>
</dbReference>
<comment type="similarity">
    <text evidence="1 2">Belongs to the ELL/occludin family.</text>
</comment>
<evidence type="ECO:0000259" key="3">
    <source>
        <dbReference type="PROSITE" id="PS51980"/>
    </source>
</evidence>
<reference evidence="4 5" key="1">
    <citation type="submission" date="2019-09" db="EMBL/GenBank/DDBJ databases">
        <title>Bird 10,000 Genomes (B10K) Project - Family phase.</title>
        <authorList>
            <person name="Zhang G."/>
        </authorList>
    </citation>
    <scope>NUCLEOTIDE SEQUENCE [LARGE SCALE GENOMIC DNA]</scope>
    <source>
        <strain evidence="4">B10K-DU-029-58</strain>
        <tissue evidence="4">Muscle</tissue>
    </source>
</reference>
<organism evidence="4 5">
    <name type="scientific">Rhynochetos jubatus</name>
    <name type="common">kagu</name>
    <dbReference type="NCBI Taxonomy" id="54386"/>
    <lineage>
        <taxon>Eukaryota</taxon>
        <taxon>Metazoa</taxon>
        <taxon>Chordata</taxon>
        <taxon>Craniata</taxon>
        <taxon>Vertebrata</taxon>
        <taxon>Euteleostomi</taxon>
        <taxon>Archelosauria</taxon>
        <taxon>Archosauria</taxon>
        <taxon>Dinosauria</taxon>
        <taxon>Saurischia</taxon>
        <taxon>Theropoda</taxon>
        <taxon>Coelurosauria</taxon>
        <taxon>Aves</taxon>
        <taxon>Neognathae</taxon>
        <taxon>Neoaves</taxon>
        <taxon>Phaethontimorphae</taxon>
        <taxon>Eurypygiformes</taxon>
        <taxon>Rhynochetidae</taxon>
        <taxon>Rhynochetos</taxon>
    </lineage>
</organism>
<feature type="non-terminal residue" evidence="4">
    <location>
        <position position="1"/>
    </location>
</feature>
<gene>
    <name evidence="4" type="primary">Ell2_0</name>
    <name evidence="4" type="ORF">RHYJUB_R14686</name>
</gene>
<dbReference type="AlphaFoldDB" id="A0A7K6RHP3"/>
<dbReference type="Pfam" id="PF07303">
    <property type="entry name" value="Occludin_ELL"/>
    <property type="match status" value="1"/>
</dbReference>
<dbReference type="GO" id="GO:0042795">
    <property type="term" value="P:snRNA transcription by RNA polymerase II"/>
    <property type="evidence" value="ECO:0007669"/>
    <property type="project" value="TreeGrafter"/>
</dbReference>
<dbReference type="Gene3D" id="6.10.140.340">
    <property type="match status" value="1"/>
</dbReference>
<feature type="non-terminal residue" evidence="4">
    <location>
        <position position="80"/>
    </location>
</feature>
<dbReference type="GO" id="GO:0008023">
    <property type="term" value="C:transcription elongation factor complex"/>
    <property type="evidence" value="ECO:0007669"/>
    <property type="project" value="TreeGrafter"/>
</dbReference>
<dbReference type="SUPFAM" id="SSF144292">
    <property type="entry name" value="occludin/ELL-like"/>
    <property type="match status" value="1"/>
</dbReference>
<name>A0A7K6RHP3_9AVES</name>
<evidence type="ECO:0000256" key="1">
    <source>
        <dbReference type="ARBA" id="ARBA00009171"/>
    </source>
</evidence>